<evidence type="ECO:0000313" key="2">
    <source>
        <dbReference type="Proteomes" id="UP000095247"/>
    </source>
</evidence>
<dbReference type="Gene3D" id="3.30.160.250">
    <property type="match status" value="1"/>
</dbReference>
<proteinExistence type="predicted"/>
<reference evidence="1 2" key="1">
    <citation type="submission" date="2016-08" db="EMBL/GenBank/DDBJ databases">
        <title>Characterization and recognition of Brachyspira hampsonii sp. nov., a novel intestinal spirochete that is pathogenic to pigs.</title>
        <authorList>
            <person name="Mirajkar N."/>
            <person name="La T."/>
            <person name="Phillips N."/>
            <person name="Hampson D."/>
            <person name="Gebhart C."/>
        </authorList>
    </citation>
    <scope>NUCLEOTIDE SEQUENCE [LARGE SCALE GENOMIC DNA]</scope>
    <source>
        <strain evidence="1 2">P280/1</strain>
    </source>
</reference>
<dbReference type="PANTHER" id="PTHR34504:SF4">
    <property type="entry name" value="ANTITOXIN HICB"/>
    <property type="match status" value="1"/>
</dbReference>
<gene>
    <name evidence="1" type="ORF">BFL38_07860</name>
</gene>
<dbReference type="AlphaFoldDB" id="A0A1E5NF67"/>
<accession>A0A1E5NF67</accession>
<dbReference type="InterPro" id="IPR035069">
    <property type="entry name" value="TTHA1013/TTHA0281-like"/>
</dbReference>
<protein>
    <submittedName>
        <fullName evidence="1">Uncharacterized protein</fullName>
    </submittedName>
</protein>
<dbReference type="EMBL" id="MDCO01000009">
    <property type="protein sequence ID" value="OEJ14747.1"/>
    <property type="molecule type" value="Genomic_DNA"/>
</dbReference>
<comment type="caution">
    <text evidence="1">The sequence shown here is derived from an EMBL/GenBank/DDBJ whole genome shotgun (WGS) entry which is preliminary data.</text>
</comment>
<name>A0A1E5NF67_9SPIR</name>
<organism evidence="1 2">
    <name type="scientific">Brachyspira hampsonii</name>
    <dbReference type="NCBI Taxonomy" id="1287055"/>
    <lineage>
        <taxon>Bacteria</taxon>
        <taxon>Pseudomonadati</taxon>
        <taxon>Spirochaetota</taxon>
        <taxon>Spirochaetia</taxon>
        <taxon>Brachyspirales</taxon>
        <taxon>Brachyspiraceae</taxon>
        <taxon>Brachyspira</taxon>
    </lineage>
</organism>
<dbReference type="Proteomes" id="UP000095247">
    <property type="component" value="Unassembled WGS sequence"/>
</dbReference>
<evidence type="ECO:0000313" key="1">
    <source>
        <dbReference type="EMBL" id="OEJ14747.1"/>
    </source>
</evidence>
<dbReference type="PANTHER" id="PTHR34504">
    <property type="entry name" value="ANTITOXIN HICB"/>
    <property type="match status" value="1"/>
</dbReference>
<dbReference type="SUPFAM" id="SSF143100">
    <property type="entry name" value="TTHA1013/TTHA0281-like"/>
    <property type="match status" value="1"/>
</dbReference>
<sequence>MNKKFFAYIEYDKETNVYVGYIPSIVGAHTQADTLEELHIKLKEVLDLCLEEMDSEDKNSIPEFVKVEEIELI</sequence>
<dbReference type="InterPro" id="IPR051404">
    <property type="entry name" value="TA_system_antitoxin"/>
</dbReference>
<dbReference type="RefSeq" id="WP_069726252.1">
    <property type="nucleotide sequence ID" value="NZ_MDCO01000009.1"/>
</dbReference>